<keyword evidence="1" id="KW-0732">Signal</keyword>
<gene>
    <name evidence="2" type="ORF">A1sIIB76_01315</name>
</gene>
<feature type="chain" id="PRO_5042016590" evidence="1">
    <location>
        <begin position="25"/>
        <end position="458"/>
    </location>
</feature>
<dbReference type="EMBL" id="CP016778">
    <property type="protein sequence ID" value="ASY22248.1"/>
    <property type="molecule type" value="Genomic_DNA"/>
</dbReference>
<keyword evidence="2" id="KW-0378">Hydrolase</keyword>
<keyword evidence="2" id="KW-0482">Metalloprotease</keyword>
<reference evidence="2 3" key="1">
    <citation type="submission" date="2016-07" db="EMBL/GenBank/DDBJ databases">
        <title>High microdiversification within the ubiquitous acI lineage of Actinobacteria.</title>
        <authorList>
            <person name="Neuenschwander S.M."/>
            <person name="Salcher M."/>
            <person name="Ghai R."/>
            <person name="Pernthaler J."/>
        </authorList>
    </citation>
    <scope>NUCLEOTIDE SEQUENCE [LARGE SCALE GENOMIC DNA]</scope>
    <source>
        <strain evidence="2">MMS-IIB-76</strain>
    </source>
</reference>
<sequence length="458" mass="48956">MKKLLATTISAAFLLSAFALPATAAVKAGATCSKAGTTNTSAGKKFTCVKSGKKLVWNKGVVIISSTPTQAPTPNQSGAPEELPVVSLASDFISASECKLNKAGNNPDLYTGFPRERKYIPATGDRKSIVLFVDFPDLPADQRAISVWKQTQVPWAEKALAAMSYGRYKLKYELQEKFYRISTPYGAYIKSEAGNAPGSIPAQALETNKLLTDAIVAADPDIDFSKYDFVNVVTPTFKPKTEGGASGGQGFSADGRTSFLATLGPIDEYLDDSTKKNWLLHETGHLLGLNHIYAGARGPAGWDVMGNVFGMDDFLGFNKYFLGWIEENQVNCISASSSKESIHLLTPVGTTSTGTKIAMIKISQSNGVVVELRRKTELDNLSEANSGVIVYTLDTSIPDNQGAINIVSNPTKFGSDTRKNRVLLGSMGVGESTITNGFKIKVIKSVTAGAYVSISKAN</sequence>
<dbReference type="PANTHER" id="PTHR41775:SF1">
    <property type="entry name" value="PEPTIDASE M6-LIKE DOMAIN-CONTAINING PROTEIN"/>
    <property type="match status" value="1"/>
</dbReference>
<organism evidence="2 3">
    <name type="scientific">Candidatus Planktophila versatilis</name>
    <dbReference type="NCBI Taxonomy" id="1884905"/>
    <lineage>
        <taxon>Bacteria</taxon>
        <taxon>Bacillati</taxon>
        <taxon>Actinomycetota</taxon>
        <taxon>Actinomycetes</taxon>
        <taxon>Candidatus Nanopelagicales</taxon>
        <taxon>Candidatus Nanopelagicaceae</taxon>
        <taxon>Candidatus Planktophila</taxon>
    </lineage>
</organism>
<dbReference type="AlphaFoldDB" id="A0AAC9YW05"/>
<feature type="signal peptide" evidence="1">
    <location>
        <begin position="1"/>
        <end position="24"/>
    </location>
</feature>
<protein>
    <submittedName>
        <fullName evidence="2">M6 family metalloprotease</fullName>
    </submittedName>
</protein>
<dbReference type="PANTHER" id="PTHR41775">
    <property type="entry name" value="SECRETED PROTEIN-RELATED"/>
    <property type="match status" value="1"/>
</dbReference>
<dbReference type="SUPFAM" id="SSF55486">
    <property type="entry name" value="Metalloproteases ('zincins'), catalytic domain"/>
    <property type="match status" value="1"/>
</dbReference>
<keyword evidence="2" id="KW-0645">Protease</keyword>
<dbReference type="Proteomes" id="UP000217194">
    <property type="component" value="Chromosome"/>
</dbReference>
<evidence type="ECO:0000313" key="2">
    <source>
        <dbReference type="EMBL" id="ASY22248.1"/>
    </source>
</evidence>
<proteinExistence type="predicted"/>
<dbReference type="GO" id="GO:0008237">
    <property type="term" value="F:metallopeptidase activity"/>
    <property type="evidence" value="ECO:0007669"/>
    <property type="project" value="UniProtKB-KW"/>
</dbReference>
<name>A0AAC9YW05_9ACTN</name>
<dbReference type="RefSeq" id="WP_095696776.1">
    <property type="nucleotide sequence ID" value="NZ_CP016778.1"/>
</dbReference>
<accession>A0AAC9YW05</accession>
<evidence type="ECO:0000313" key="3">
    <source>
        <dbReference type="Proteomes" id="UP000217194"/>
    </source>
</evidence>
<evidence type="ECO:0000256" key="1">
    <source>
        <dbReference type="SAM" id="SignalP"/>
    </source>
</evidence>